<proteinExistence type="predicted"/>
<evidence type="ECO:0000313" key="2">
    <source>
        <dbReference type="Proteomes" id="UP000307087"/>
    </source>
</evidence>
<dbReference type="EMBL" id="STGW01000003">
    <property type="protein sequence ID" value="THV16103.1"/>
    <property type="molecule type" value="Genomic_DNA"/>
</dbReference>
<dbReference type="Proteomes" id="UP000307087">
    <property type="component" value="Unassembled WGS sequence"/>
</dbReference>
<dbReference type="InterPro" id="IPR028228">
    <property type="entry name" value="Imm53"/>
</dbReference>
<gene>
    <name evidence="1" type="ORF">E9934_07160</name>
</gene>
<dbReference type="OrthoDB" id="3533713at2"/>
<sequence length="125" mass="14553">MFGKGKQEPQAPRDWFDDGGSQLAWLQAWYMSNCDGDWEHSYGVSIDTLDNPGWSVRISLVGSWLSDRPFERVTVERAEHDWVHAWVEGDDFRIMCGPLNLSEGLWMFREWVRPDWMNQGNNGTT</sequence>
<accession>A0A4S8NH59</accession>
<evidence type="ECO:0000313" key="1">
    <source>
        <dbReference type="EMBL" id="THV16103.1"/>
    </source>
</evidence>
<dbReference type="AlphaFoldDB" id="A0A4S8NH59"/>
<dbReference type="RefSeq" id="WP_136562198.1">
    <property type="nucleotide sequence ID" value="NZ_BAABLS010000010.1"/>
</dbReference>
<keyword evidence="2" id="KW-1185">Reference proteome</keyword>
<name>A0A4S8NH59_9ACTN</name>
<organism evidence="1 2">
    <name type="scientific">Nocardioides caeni</name>
    <dbReference type="NCBI Taxonomy" id="574700"/>
    <lineage>
        <taxon>Bacteria</taxon>
        <taxon>Bacillati</taxon>
        <taxon>Actinomycetota</taxon>
        <taxon>Actinomycetes</taxon>
        <taxon>Propionibacteriales</taxon>
        <taxon>Nocardioidaceae</taxon>
        <taxon>Nocardioides</taxon>
    </lineage>
</organism>
<evidence type="ECO:0008006" key="3">
    <source>
        <dbReference type="Google" id="ProtNLM"/>
    </source>
</evidence>
<protein>
    <recommendedName>
        <fullName evidence="3">Rhodanese-related sulfurtransferase</fullName>
    </recommendedName>
</protein>
<comment type="caution">
    <text evidence="1">The sequence shown here is derived from an EMBL/GenBank/DDBJ whole genome shotgun (WGS) entry which is preliminary data.</text>
</comment>
<dbReference type="Pfam" id="PF15580">
    <property type="entry name" value="Imm53"/>
    <property type="match status" value="1"/>
</dbReference>
<reference evidence="1 2" key="1">
    <citation type="journal article" date="2009" name="Int. J. Syst. Evol. Microbiol.">
        <title>Nocardioides caeni sp. nov., isolated from wastewater.</title>
        <authorList>
            <person name="Yoon J.H."/>
            <person name="Kang S.J."/>
            <person name="Park S."/>
            <person name="Kim W."/>
            <person name="Oh T.K."/>
        </authorList>
    </citation>
    <scope>NUCLEOTIDE SEQUENCE [LARGE SCALE GENOMIC DNA]</scope>
    <source>
        <strain evidence="1 2">DSM 23134</strain>
    </source>
</reference>